<evidence type="ECO:0000313" key="2">
    <source>
        <dbReference type="Proteomes" id="UP001529510"/>
    </source>
</evidence>
<proteinExistence type="predicted"/>
<accession>A0ABD0NTX2</accession>
<keyword evidence="2" id="KW-1185">Reference proteome</keyword>
<gene>
    <name evidence="1" type="ORF">M9458_041091</name>
</gene>
<comment type="caution">
    <text evidence="1">The sequence shown here is derived from an EMBL/GenBank/DDBJ whole genome shotgun (WGS) entry which is preliminary data.</text>
</comment>
<organism evidence="1 2">
    <name type="scientific">Cirrhinus mrigala</name>
    <name type="common">Mrigala</name>
    <dbReference type="NCBI Taxonomy" id="683832"/>
    <lineage>
        <taxon>Eukaryota</taxon>
        <taxon>Metazoa</taxon>
        <taxon>Chordata</taxon>
        <taxon>Craniata</taxon>
        <taxon>Vertebrata</taxon>
        <taxon>Euteleostomi</taxon>
        <taxon>Actinopterygii</taxon>
        <taxon>Neopterygii</taxon>
        <taxon>Teleostei</taxon>
        <taxon>Ostariophysi</taxon>
        <taxon>Cypriniformes</taxon>
        <taxon>Cyprinidae</taxon>
        <taxon>Labeoninae</taxon>
        <taxon>Labeonini</taxon>
        <taxon>Cirrhinus</taxon>
    </lineage>
</organism>
<dbReference type="AlphaFoldDB" id="A0ABD0NTX2"/>
<protein>
    <submittedName>
        <fullName evidence="1">Uncharacterized protein</fullName>
    </submittedName>
</protein>
<sequence>MSILCFCSCPCEREASVRQKHPRTLHEPSEITHATQTLKRVAAFSIFIHSFTVSV</sequence>
<reference evidence="1 2" key="1">
    <citation type="submission" date="2024-05" db="EMBL/GenBank/DDBJ databases">
        <title>Genome sequencing and assembly of Indian major carp, Cirrhinus mrigala (Hamilton, 1822).</title>
        <authorList>
            <person name="Mohindra V."/>
            <person name="Chowdhury L.M."/>
            <person name="Lal K."/>
            <person name="Jena J.K."/>
        </authorList>
    </citation>
    <scope>NUCLEOTIDE SEQUENCE [LARGE SCALE GENOMIC DNA]</scope>
    <source>
        <strain evidence="1">CM1030</strain>
        <tissue evidence="1">Blood</tissue>
    </source>
</reference>
<evidence type="ECO:0000313" key="1">
    <source>
        <dbReference type="EMBL" id="KAL0165338.1"/>
    </source>
</evidence>
<dbReference type="Proteomes" id="UP001529510">
    <property type="component" value="Unassembled WGS sequence"/>
</dbReference>
<name>A0ABD0NTX2_CIRMR</name>
<feature type="non-terminal residue" evidence="1">
    <location>
        <position position="55"/>
    </location>
</feature>
<dbReference type="EMBL" id="JAMKFB020000020">
    <property type="protein sequence ID" value="KAL0165338.1"/>
    <property type="molecule type" value="Genomic_DNA"/>
</dbReference>